<proteinExistence type="predicted"/>
<reference evidence="3" key="1">
    <citation type="submission" date="2020-05" db="EMBL/GenBank/DDBJ databases">
        <title>Classification of alakaliphilic streptomycetes isolated from an alkaline soil next to Lonar Crater, India and a proposal for the recognition of Streptomyces alkaliterrae sp. nov.</title>
        <authorList>
            <person name="Golinska P."/>
        </authorList>
    </citation>
    <scope>NUCLEOTIDE SEQUENCE [LARGE SCALE GENOMIC DNA]</scope>
    <source>
        <strain evidence="3">OF3</strain>
    </source>
</reference>
<accession>A0A7W3ZQC2</accession>
<evidence type="ECO:0000256" key="1">
    <source>
        <dbReference type="SAM" id="Phobius"/>
    </source>
</evidence>
<protein>
    <recommendedName>
        <fullName evidence="4">Sugar kinase</fullName>
    </recommendedName>
</protein>
<evidence type="ECO:0000313" key="2">
    <source>
        <dbReference type="EMBL" id="MBB1256437.1"/>
    </source>
</evidence>
<feature type="transmembrane region" description="Helical" evidence="1">
    <location>
        <begin position="20"/>
        <end position="40"/>
    </location>
</feature>
<gene>
    <name evidence="2" type="ORF">H3146_24225</name>
</gene>
<evidence type="ECO:0008006" key="4">
    <source>
        <dbReference type="Google" id="ProtNLM"/>
    </source>
</evidence>
<evidence type="ECO:0000313" key="3">
    <source>
        <dbReference type="Proteomes" id="UP000525686"/>
    </source>
</evidence>
<name>A0A7W3ZQC2_9ACTN</name>
<keyword evidence="1" id="KW-0812">Transmembrane</keyword>
<keyword evidence="1" id="KW-1133">Transmembrane helix</keyword>
<sequence>NPPTGGPTGPPSPAASPLRRLVTAVVVVLLVALPAGYLVLSAHQSRDSGKDKQQIASATSLVWDWPSRVTRRIYEVPIPSRSTYVAYFETNSWRESSLYVQFRTSPERLDDFLATLGLTRSDLTPGRSISDARADVVGWDLRSAGRSFASTTVDLPEHRPEVAVTVDLTRPERPQVYVVSTARF</sequence>
<feature type="non-terminal residue" evidence="2">
    <location>
        <position position="1"/>
    </location>
</feature>
<dbReference type="RefSeq" id="WP_181355447.1">
    <property type="nucleotide sequence ID" value="NZ_JABJWZ010000360.1"/>
</dbReference>
<comment type="caution">
    <text evidence="2">The sequence shown here is derived from an EMBL/GenBank/DDBJ whole genome shotgun (WGS) entry which is preliminary data.</text>
</comment>
<keyword evidence="1" id="KW-0472">Membrane</keyword>
<dbReference type="EMBL" id="JABJWZ010000360">
    <property type="protein sequence ID" value="MBB1256437.1"/>
    <property type="molecule type" value="Genomic_DNA"/>
</dbReference>
<dbReference type="Proteomes" id="UP000525686">
    <property type="component" value="Unassembled WGS sequence"/>
</dbReference>
<dbReference type="AlphaFoldDB" id="A0A7W3ZQC2"/>
<organism evidence="2 3">
    <name type="scientific">Streptomyces alkaliterrae</name>
    <dbReference type="NCBI Taxonomy" id="2213162"/>
    <lineage>
        <taxon>Bacteria</taxon>
        <taxon>Bacillati</taxon>
        <taxon>Actinomycetota</taxon>
        <taxon>Actinomycetes</taxon>
        <taxon>Kitasatosporales</taxon>
        <taxon>Streptomycetaceae</taxon>
        <taxon>Streptomyces</taxon>
    </lineage>
</organism>